<dbReference type="EMBL" id="CM044706">
    <property type="protein sequence ID" value="KAI5657825.1"/>
    <property type="molecule type" value="Genomic_DNA"/>
</dbReference>
<gene>
    <name evidence="1" type="ORF">M9H77_26618</name>
</gene>
<evidence type="ECO:0000313" key="2">
    <source>
        <dbReference type="Proteomes" id="UP001060085"/>
    </source>
</evidence>
<sequence length="165" mass="17975">MHFPSLTEGDIQTRISEGFSSWFREEMKNPVNASSSECLKNLSWEVPLVNVPFQEDVDIDETSRIDVDVQDIGTLIHESGKLESVKIRGRNSIGNEDDNNKDEEEMVRGSKKKRAHPEMSTAPATTSTSPASASIPPGMSASLAMTSTPLASASIPPGHLLLQRP</sequence>
<evidence type="ECO:0000313" key="1">
    <source>
        <dbReference type="EMBL" id="KAI5657825.1"/>
    </source>
</evidence>
<comment type="caution">
    <text evidence="1">The sequence shown here is derived from an EMBL/GenBank/DDBJ whole genome shotgun (WGS) entry which is preliminary data.</text>
</comment>
<accession>A0ACC0ABR0</accession>
<reference evidence="2" key="1">
    <citation type="journal article" date="2023" name="Nat. Plants">
        <title>Single-cell RNA sequencing provides a high-resolution roadmap for understanding the multicellular compartmentation of specialized metabolism.</title>
        <authorList>
            <person name="Sun S."/>
            <person name="Shen X."/>
            <person name="Li Y."/>
            <person name="Li Y."/>
            <person name="Wang S."/>
            <person name="Li R."/>
            <person name="Zhang H."/>
            <person name="Shen G."/>
            <person name="Guo B."/>
            <person name="Wei J."/>
            <person name="Xu J."/>
            <person name="St-Pierre B."/>
            <person name="Chen S."/>
            <person name="Sun C."/>
        </authorList>
    </citation>
    <scope>NUCLEOTIDE SEQUENCE [LARGE SCALE GENOMIC DNA]</scope>
</reference>
<name>A0ACC0ABR0_CATRO</name>
<keyword evidence="2" id="KW-1185">Reference proteome</keyword>
<protein>
    <submittedName>
        <fullName evidence="1">Uncharacterized protein</fullName>
    </submittedName>
</protein>
<dbReference type="Proteomes" id="UP001060085">
    <property type="component" value="Linkage Group LG06"/>
</dbReference>
<organism evidence="1 2">
    <name type="scientific">Catharanthus roseus</name>
    <name type="common">Madagascar periwinkle</name>
    <name type="synonym">Vinca rosea</name>
    <dbReference type="NCBI Taxonomy" id="4058"/>
    <lineage>
        <taxon>Eukaryota</taxon>
        <taxon>Viridiplantae</taxon>
        <taxon>Streptophyta</taxon>
        <taxon>Embryophyta</taxon>
        <taxon>Tracheophyta</taxon>
        <taxon>Spermatophyta</taxon>
        <taxon>Magnoliopsida</taxon>
        <taxon>eudicotyledons</taxon>
        <taxon>Gunneridae</taxon>
        <taxon>Pentapetalae</taxon>
        <taxon>asterids</taxon>
        <taxon>lamiids</taxon>
        <taxon>Gentianales</taxon>
        <taxon>Apocynaceae</taxon>
        <taxon>Rauvolfioideae</taxon>
        <taxon>Vinceae</taxon>
        <taxon>Catharanthinae</taxon>
        <taxon>Catharanthus</taxon>
    </lineage>
</organism>
<proteinExistence type="predicted"/>